<sequence length="127" mass="14712">MSSLMEKAGEDRLDRIQVTLTEISESLKQLVEIVKTNLEEEGLQEEDQTEKKRKCVDGSSMAAVHVAKDEAAIVNKRQSSFFKKRQDGPRIRLYVCAGGLQESKWRHFLFRRCVTLRCYRETRTTTD</sequence>
<dbReference type="Proteomes" id="UP000215914">
    <property type="component" value="Chromosome 16"/>
</dbReference>
<gene>
    <name evidence="1" type="ORF">HannXRQ_Chr16g0520841</name>
</gene>
<keyword evidence="2" id="KW-1185">Reference proteome</keyword>
<evidence type="ECO:0000313" key="1">
    <source>
        <dbReference type="EMBL" id="OTF92344.1"/>
    </source>
</evidence>
<accession>A0A251S153</accession>
<evidence type="ECO:0000313" key="2">
    <source>
        <dbReference type="Proteomes" id="UP000215914"/>
    </source>
</evidence>
<dbReference type="AlphaFoldDB" id="A0A251S153"/>
<dbReference type="InParanoid" id="A0A251S153"/>
<reference evidence="2" key="1">
    <citation type="journal article" date="2017" name="Nature">
        <title>The sunflower genome provides insights into oil metabolism, flowering and Asterid evolution.</title>
        <authorList>
            <person name="Badouin H."/>
            <person name="Gouzy J."/>
            <person name="Grassa C.J."/>
            <person name="Murat F."/>
            <person name="Staton S.E."/>
            <person name="Cottret L."/>
            <person name="Lelandais-Briere C."/>
            <person name="Owens G.L."/>
            <person name="Carrere S."/>
            <person name="Mayjonade B."/>
            <person name="Legrand L."/>
            <person name="Gill N."/>
            <person name="Kane N.C."/>
            <person name="Bowers J.E."/>
            <person name="Hubner S."/>
            <person name="Bellec A."/>
            <person name="Berard A."/>
            <person name="Berges H."/>
            <person name="Blanchet N."/>
            <person name="Boniface M.C."/>
            <person name="Brunel D."/>
            <person name="Catrice O."/>
            <person name="Chaidir N."/>
            <person name="Claudel C."/>
            <person name="Donnadieu C."/>
            <person name="Faraut T."/>
            <person name="Fievet G."/>
            <person name="Helmstetter N."/>
            <person name="King M."/>
            <person name="Knapp S.J."/>
            <person name="Lai Z."/>
            <person name="Le Paslier M.C."/>
            <person name="Lippi Y."/>
            <person name="Lorenzon L."/>
            <person name="Mandel J.R."/>
            <person name="Marage G."/>
            <person name="Marchand G."/>
            <person name="Marquand E."/>
            <person name="Bret-Mestries E."/>
            <person name="Morien E."/>
            <person name="Nambeesan S."/>
            <person name="Nguyen T."/>
            <person name="Pegot-Espagnet P."/>
            <person name="Pouilly N."/>
            <person name="Raftis F."/>
            <person name="Sallet E."/>
            <person name="Schiex T."/>
            <person name="Thomas J."/>
            <person name="Vandecasteele C."/>
            <person name="Vares D."/>
            <person name="Vear F."/>
            <person name="Vautrin S."/>
            <person name="Crespi M."/>
            <person name="Mangin B."/>
            <person name="Burke J.M."/>
            <person name="Salse J."/>
            <person name="Munos S."/>
            <person name="Vincourt P."/>
            <person name="Rieseberg L.H."/>
            <person name="Langlade N.B."/>
        </authorList>
    </citation>
    <scope>NUCLEOTIDE SEQUENCE [LARGE SCALE GENOMIC DNA]</scope>
    <source>
        <strain evidence="2">cv. SF193</strain>
    </source>
</reference>
<dbReference type="EMBL" id="CM007905">
    <property type="protein sequence ID" value="OTF92344.1"/>
    <property type="molecule type" value="Genomic_DNA"/>
</dbReference>
<proteinExistence type="predicted"/>
<organism evidence="1 2">
    <name type="scientific">Helianthus annuus</name>
    <name type="common">Common sunflower</name>
    <dbReference type="NCBI Taxonomy" id="4232"/>
    <lineage>
        <taxon>Eukaryota</taxon>
        <taxon>Viridiplantae</taxon>
        <taxon>Streptophyta</taxon>
        <taxon>Embryophyta</taxon>
        <taxon>Tracheophyta</taxon>
        <taxon>Spermatophyta</taxon>
        <taxon>Magnoliopsida</taxon>
        <taxon>eudicotyledons</taxon>
        <taxon>Gunneridae</taxon>
        <taxon>Pentapetalae</taxon>
        <taxon>asterids</taxon>
        <taxon>campanulids</taxon>
        <taxon>Asterales</taxon>
        <taxon>Asteraceae</taxon>
        <taxon>Asteroideae</taxon>
        <taxon>Heliantheae alliance</taxon>
        <taxon>Heliantheae</taxon>
        <taxon>Helianthus</taxon>
    </lineage>
</organism>
<name>A0A251S153_HELAN</name>
<protein>
    <submittedName>
        <fullName evidence="1">Uncharacterized protein</fullName>
    </submittedName>
</protein>